<dbReference type="SUPFAM" id="SSF56112">
    <property type="entry name" value="Protein kinase-like (PK-like)"/>
    <property type="match status" value="1"/>
</dbReference>
<dbReference type="GO" id="GO:0004674">
    <property type="term" value="F:protein serine/threonine kinase activity"/>
    <property type="evidence" value="ECO:0007669"/>
    <property type="project" value="TreeGrafter"/>
</dbReference>
<dbReference type="GO" id="GO:0005524">
    <property type="term" value="F:ATP binding"/>
    <property type="evidence" value="ECO:0007669"/>
    <property type="project" value="UniProtKB-UniRule"/>
</dbReference>
<evidence type="ECO:0000256" key="6">
    <source>
        <dbReference type="SAM" id="Phobius"/>
    </source>
</evidence>
<evidence type="ECO:0000256" key="2">
    <source>
        <dbReference type="ARBA" id="ARBA00022741"/>
    </source>
</evidence>
<dbReference type="InterPro" id="IPR011009">
    <property type="entry name" value="Kinase-like_dom_sf"/>
</dbReference>
<evidence type="ECO:0000256" key="4">
    <source>
        <dbReference type="ARBA" id="ARBA00022840"/>
    </source>
</evidence>
<name>A0A8J4DFJ3_9ACTN</name>
<dbReference type="InterPro" id="IPR008271">
    <property type="entry name" value="Ser/Thr_kinase_AS"/>
</dbReference>
<feature type="binding site" evidence="5">
    <location>
        <position position="41"/>
    </location>
    <ligand>
        <name>ATP</name>
        <dbReference type="ChEBI" id="CHEBI:30616"/>
    </ligand>
</feature>
<dbReference type="SMART" id="SM00220">
    <property type="entry name" value="S_TKc"/>
    <property type="match status" value="1"/>
</dbReference>
<evidence type="ECO:0000256" key="5">
    <source>
        <dbReference type="PROSITE-ProRule" id="PRU10141"/>
    </source>
</evidence>
<keyword evidence="4 5" id="KW-0067">ATP-binding</keyword>
<dbReference type="InterPro" id="IPR025241">
    <property type="entry name" value="DUF4190"/>
</dbReference>
<dbReference type="InterPro" id="IPR000719">
    <property type="entry name" value="Prot_kinase_dom"/>
</dbReference>
<dbReference type="PROSITE" id="PS50011">
    <property type="entry name" value="PROTEIN_KINASE_DOM"/>
    <property type="match status" value="1"/>
</dbReference>
<dbReference type="PANTHER" id="PTHR43289:SF34">
    <property type="entry name" value="SERINE_THREONINE-PROTEIN KINASE YBDM-RELATED"/>
    <property type="match status" value="1"/>
</dbReference>
<dbReference type="PROSITE" id="PS00108">
    <property type="entry name" value="PROTEIN_KINASE_ST"/>
    <property type="match status" value="1"/>
</dbReference>
<keyword evidence="6" id="KW-0472">Membrane</keyword>
<dbReference type="AlphaFoldDB" id="A0A8J4DFJ3"/>
<gene>
    <name evidence="8" type="ORF">Pth03_81620</name>
</gene>
<evidence type="ECO:0000313" key="8">
    <source>
        <dbReference type="EMBL" id="GII59773.1"/>
    </source>
</evidence>
<feature type="transmembrane region" description="Helical" evidence="6">
    <location>
        <begin position="338"/>
        <end position="371"/>
    </location>
</feature>
<dbReference type="PROSITE" id="PS00107">
    <property type="entry name" value="PROTEIN_KINASE_ATP"/>
    <property type="match status" value="1"/>
</dbReference>
<evidence type="ECO:0000259" key="7">
    <source>
        <dbReference type="PROSITE" id="PS50011"/>
    </source>
</evidence>
<dbReference type="Pfam" id="PF00069">
    <property type="entry name" value="Pkinase"/>
    <property type="match status" value="1"/>
</dbReference>
<proteinExistence type="predicted"/>
<feature type="transmembrane region" description="Helical" evidence="6">
    <location>
        <begin position="383"/>
        <end position="405"/>
    </location>
</feature>
<keyword evidence="2 5" id="KW-0547">Nucleotide-binding</keyword>
<dbReference type="InterPro" id="IPR017441">
    <property type="entry name" value="Protein_kinase_ATP_BS"/>
</dbReference>
<keyword evidence="1" id="KW-0808">Transferase</keyword>
<reference evidence="8" key="1">
    <citation type="submission" date="2021-01" db="EMBL/GenBank/DDBJ databases">
        <title>Whole genome shotgun sequence of Planotetraspora thailandica NBRC 104271.</title>
        <authorList>
            <person name="Komaki H."/>
            <person name="Tamura T."/>
        </authorList>
    </citation>
    <scope>NUCLEOTIDE SEQUENCE</scope>
    <source>
        <strain evidence="8">NBRC 104271</strain>
    </source>
</reference>
<keyword evidence="3" id="KW-0418">Kinase</keyword>
<accession>A0A8J4DFJ3</accession>
<dbReference type="Pfam" id="PF13828">
    <property type="entry name" value="DUF4190"/>
    <property type="match status" value="1"/>
</dbReference>
<dbReference type="Proteomes" id="UP000605992">
    <property type="component" value="Unassembled WGS sequence"/>
</dbReference>
<keyword evidence="6" id="KW-1133">Transmembrane helix</keyword>
<dbReference type="CDD" id="cd14014">
    <property type="entry name" value="STKc_PknB_like"/>
    <property type="match status" value="1"/>
</dbReference>
<comment type="caution">
    <text evidence="8">The sequence shown here is derived from an EMBL/GenBank/DDBJ whole genome shotgun (WGS) entry which is preliminary data.</text>
</comment>
<dbReference type="Gene3D" id="3.30.200.20">
    <property type="entry name" value="Phosphorylase Kinase, domain 1"/>
    <property type="match status" value="1"/>
</dbReference>
<dbReference type="RefSeq" id="WP_203949812.1">
    <property type="nucleotide sequence ID" value="NZ_BOOR01000098.1"/>
</dbReference>
<keyword evidence="9" id="KW-1185">Reference proteome</keyword>
<organism evidence="8 9">
    <name type="scientific">Planotetraspora thailandica</name>
    <dbReference type="NCBI Taxonomy" id="487172"/>
    <lineage>
        <taxon>Bacteria</taxon>
        <taxon>Bacillati</taxon>
        <taxon>Actinomycetota</taxon>
        <taxon>Actinomycetes</taxon>
        <taxon>Streptosporangiales</taxon>
        <taxon>Streptosporangiaceae</taxon>
        <taxon>Planotetraspora</taxon>
    </lineage>
</organism>
<evidence type="ECO:0000256" key="1">
    <source>
        <dbReference type="ARBA" id="ARBA00022679"/>
    </source>
</evidence>
<keyword evidence="6" id="KW-0812">Transmembrane</keyword>
<dbReference type="EMBL" id="BOOR01000098">
    <property type="protein sequence ID" value="GII59773.1"/>
    <property type="molecule type" value="Genomic_DNA"/>
</dbReference>
<evidence type="ECO:0000313" key="9">
    <source>
        <dbReference type="Proteomes" id="UP000605992"/>
    </source>
</evidence>
<feature type="domain" description="Protein kinase" evidence="7">
    <location>
        <begin position="13"/>
        <end position="265"/>
    </location>
</feature>
<dbReference type="PANTHER" id="PTHR43289">
    <property type="entry name" value="MITOGEN-ACTIVATED PROTEIN KINASE KINASE KINASE 20-RELATED"/>
    <property type="match status" value="1"/>
</dbReference>
<dbReference type="Gene3D" id="1.10.510.10">
    <property type="entry name" value="Transferase(Phosphotransferase) domain 1"/>
    <property type="match status" value="1"/>
</dbReference>
<evidence type="ECO:0000256" key="3">
    <source>
        <dbReference type="ARBA" id="ARBA00022777"/>
    </source>
</evidence>
<sequence>MSHPALPASIGPYRPLDRLGAGGFGEVFLARDDRGRMLAVKVLHAQMASQLDDHQMRVRLRREVETMEKVRHPRVAEIVDFDLEASRPYLVMRYVEGMPLDVLLREGPLKGAELRRLARGLAEAIAAIHLQGCIHRDIKPSNVILTNGDPVVIDFGIAHQFDATRFTTYGATGTMGYMAPELINNERPGPGVDVFAWAVTVAYAATGVHPFRATNDGARIRRILNEQPDLAGAPAWLTPVLSASMAKDPDGRPTAAKLVELLTDLTPRRGADLEDQVEIEPEDVPHEMDAVPALLESASKQSPRTQPLADARPATPPPWPQPMYAQPMYAQPQTSGAAMASLVVGVVGVVVGWCTFGIPCVIAIILGHIGLAQTKDGTKGGRGLAVAGLILGYLILVITAMYVIVAGVWSLSAAPFPAGMGVGHLARLLVRDDFV</sequence>
<protein>
    <recommendedName>
        <fullName evidence="7">Protein kinase domain-containing protein</fullName>
    </recommendedName>
</protein>